<evidence type="ECO:0000313" key="2">
    <source>
        <dbReference type="Proteomes" id="UP000092503"/>
    </source>
</evidence>
<gene>
    <name evidence="1" type="ORF">XBLMG947_0989</name>
</gene>
<dbReference type="STRING" id="56449.XBLMG947_0989"/>
<proteinExistence type="predicted"/>
<name>A0A1C3NIH3_9XANT</name>
<evidence type="ECO:0000313" key="1">
    <source>
        <dbReference type="EMBL" id="SBV50212.1"/>
    </source>
</evidence>
<dbReference type="RefSeq" id="WP_139074356.1">
    <property type="nucleotide sequence ID" value="NZ_FLTX01000012.1"/>
</dbReference>
<protein>
    <submittedName>
        <fullName evidence="1">Uncharacterized protein</fullName>
    </submittedName>
</protein>
<reference evidence="1 2" key="1">
    <citation type="submission" date="2016-06" db="EMBL/GenBank/DDBJ databases">
        <authorList>
            <person name="Kjaerup R.B."/>
            <person name="Dalgaard T.S."/>
            <person name="Juul-Madsen H.R."/>
        </authorList>
    </citation>
    <scope>NUCLEOTIDE SEQUENCE [LARGE SCALE GENOMIC DNA]</scope>
    <source>
        <strain evidence="1">LMG947</strain>
    </source>
</reference>
<dbReference type="AlphaFoldDB" id="A0A1C3NIH3"/>
<dbReference type="EMBL" id="FLTX01000012">
    <property type="protein sequence ID" value="SBV50212.1"/>
    <property type="molecule type" value="Genomic_DNA"/>
</dbReference>
<organism evidence="1 2">
    <name type="scientific">Xanthomonas bromi</name>
    <dbReference type="NCBI Taxonomy" id="56449"/>
    <lineage>
        <taxon>Bacteria</taxon>
        <taxon>Pseudomonadati</taxon>
        <taxon>Pseudomonadota</taxon>
        <taxon>Gammaproteobacteria</taxon>
        <taxon>Lysobacterales</taxon>
        <taxon>Lysobacteraceae</taxon>
        <taxon>Xanthomonas</taxon>
    </lineage>
</organism>
<dbReference type="Proteomes" id="UP000092503">
    <property type="component" value="Unassembled WGS sequence"/>
</dbReference>
<sequence>MVTGTSSGQASSHRIRENFNGLRICLGRTRHQFPRVARRIRSFVLSTDQCRIRFIQQLLYENKSVIADRLVVAGVTLTLWPHIRKYD</sequence>
<accession>A0A1C3NIH3</accession>